<evidence type="ECO:0000313" key="7">
    <source>
        <dbReference type="Proteomes" id="UP000051298"/>
    </source>
</evidence>
<dbReference type="PROSITE" id="PS51257">
    <property type="entry name" value="PROKAR_LIPOPROTEIN"/>
    <property type="match status" value="1"/>
</dbReference>
<name>A0A0P1FGL5_9RHOB</name>
<reference evidence="6 7" key="1">
    <citation type="submission" date="2015-09" db="EMBL/GenBank/DDBJ databases">
        <authorList>
            <consortium name="Swine Surveillance"/>
        </authorList>
    </citation>
    <scope>NUCLEOTIDE SEQUENCE [LARGE SCALE GENOMIC DNA]</scope>
    <source>
        <strain evidence="6 7">CECT 5294</strain>
    </source>
</reference>
<feature type="transmembrane region" description="Helical" evidence="5">
    <location>
        <begin position="12"/>
        <end position="34"/>
    </location>
</feature>
<evidence type="ECO:0000256" key="3">
    <source>
        <dbReference type="ARBA" id="ARBA00022989"/>
    </source>
</evidence>
<organism evidence="6 7">
    <name type="scientific">Thalassobacter stenotrophicus</name>
    <dbReference type="NCBI Taxonomy" id="266809"/>
    <lineage>
        <taxon>Bacteria</taxon>
        <taxon>Pseudomonadati</taxon>
        <taxon>Pseudomonadota</taxon>
        <taxon>Alphaproteobacteria</taxon>
        <taxon>Rhodobacterales</taxon>
        <taxon>Roseobacteraceae</taxon>
        <taxon>Thalassobacter</taxon>
    </lineage>
</organism>
<feature type="transmembrane region" description="Helical" evidence="5">
    <location>
        <begin position="249"/>
        <end position="271"/>
    </location>
</feature>
<dbReference type="eggNOG" id="COG2020">
    <property type="taxonomic scope" value="Bacteria"/>
</dbReference>
<dbReference type="RefSeq" id="WP_058122515.1">
    <property type="nucleotide sequence ID" value="NZ_CYRX01000009.1"/>
</dbReference>
<protein>
    <recommendedName>
        <fullName evidence="8">Isoprenylcysteine carboxyl methyltransferase (ICMT) family protein</fullName>
    </recommendedName>
</protein>
<dbReference type="Pfam" id="PF04140">
    <property type="entry name" value="ICMT"/>
    <property type="match status" value="1"/>
</dbReference>
<feature type="transmembrane region" description="Helical" evidence="5">
    <location>
        <begin position="115"/>
        <end position="138"/>
    </location>
</feature>
<feature type="transmembrane region" description="Helical" evidence="5">
    <location>
        <begin position="291"/>
        <end position="316"/>
    </location>
</feature>
<dbReference type="InterPro" id="IPR007269">
    <property type="entry name" value="ICMT_MeTrfase"/>
</dbReference>
<keyword evidence="3 5" id="KW-1133">Transmembrane helix</keyword>
<evidence type="ECO:0000313" key="6">
    <source>
        <dbReference type="EMBL" id="CUH59237.1"/>
    </source>
</evidence>
<dbReference type="Proteomes" id="UP000051298">
    <property type="component" value="Unassembled WGS sequence"/>
</dbReference>
<evidence type="ECO:0000256" key="5">
    <source>
        <dbReference type="SAM" id="Phobius"/>
    </source>
</evidence>
<dbReference type="EMBL" id="CYRX01000009">
    <property type="protein sequence ID" value="CUH59237.1"/>
    <property type="molecule type" value="Genomic_DNA"/>
</dbReference>
<comment type="subcellular location">
    <subcellularLocation>
        <location evidence="1">Membrane</location>
        <topology evidence="1">Multi-pass membrane protein</topology>
    </subcellularLocation>
</comment>
<keyword evidence="4 5" id="KW-0472">Membrane</keyword>
<dbReference type="AlphaFoldDB" id="A0A0P1FGL5"/>
<dbReference type="GO" id="GO:0016020">
    <property type="term" value="C:membrane"/>
    <property type="evidence" value="ECO:0007669"/>
    <property type="project" value="UniProtKB-SubCell"/>
</dbReference>
<sequence length="437" mass="48318">MASPPAKIPTSVTTGWINLVSLGCATAAFVAVTHASAVPVIWAAFALMCAYAVPIAILELAFKRVHRNASSGINQSPPHYDILRSATKFIGLIAMLGAVIGFHALFRVYPVQDLIPAVGLLTRLAPVILVISFLYILWVDARMTQPRDGYWQIGAWLTRQSHHVEYAGLRHFMLGWVIKGFFLPIMFSYLVNTIAGSAPISAWATQDLVTLTRHLMLLALLLELVVVCVGYTLTLRLFDAHIRTTNPVLWGWVVTLVCYAPFNAVITGQIFSRDTGVPWHETIQDYPLLAGPWLALLLLSFGVWVWATASFGLRWSNLTNRGVVTCGPYRWMKHPDYMSKVCFFWLTSAPFLADVPVQTQIAATAGMIVVTMIYFGRAKAEELHMSEDPDYVRYATALNTRGLCAPLYRMLPALAYSAPDHALHAVSKPDNCPVAAE</sequence>
<feature type="transmembrane region" description="Helical" evidence="5">
    <location>
        <begin position="176"/>
        <end position="195"/>
    </location>
</feature>
<dbReference type="STRING" id="266809.PM03_07045"/>
<feature type="transmembrane region" description="Helical" evidence="5">
    <location>
        <begin position="89"/>
        <end position="109"/>
    </location>
</feature>
<evidence type="ECO:0000256" key="1">
    <source>
        <dbReference type="ARBA" id="ARBA00004141"/>
    </source>
</evidence>
<accession>A0A0P1FGL5</accession>
<evidence type="ECO:0000256" key="4">
    <source>
        <dbReference type="ARBA" id="ARBA00023136"/>
    </source>
</evidence>
<gene>
    <name evidence="6" type="ORF">THS5294_00520</name>
</gene>
<evidence type="ECO:0008006" key="8">
    <source>
        <dbReference type="Google" id="ProtNLM"/>
    </source>
</evidence>
<evidence type="ECO:0000256" key="2">
    <source>
        <dbReference type="ARBA" id="ARBA00022692"/>
    </source>
</evidence>
<keyword evidence="2 5" id="KW-0812">Transmembrane</keyword>
<dbReference type="Gene3D" id="1.20.120.1630">
    <property type="match status" value="1"/>
</dbReference>
<feature type="transmembrane region" description="Helical" evidence="5">
    <location>
        <begin position="40"/>
        <end position="62"/>
    </location>
</feature>
<dbReference type="GO" id="GO:0004671">
    <property type="term" value="F:protein C-terminal S-isoprenylcysteine carboxyl O-methyltransferase activity"/>
    <property type="evidence" value="ECO:0007669"/>
    <property type="project" value="InterPro"/>
</dbReference>
<proteinExistence type="predicted"/>
<feature type="transmembrane region" description="Helical" evidence="5">
    <location>
        <begin position="215"/>
        <end position="237"/>
    </location>
</feature>